<name>A0A075B503_ROZAC</name>
<protein>
    <submittedName>
        <fullName evidence="1">Uncharacterized protein</fullName>
    </submittedName>
</protein>
<evidence type="ECO:0000313" key="2">
    <source>
        <dbReference type="Proteomes" id="UP000030755"/>
    </source>
</evidence>
<dbReference type="AlphaFoldDB" id="A0A075B503"/>
<sequence length="179" mass="20057">MATQLCGGLQDLSKACPAVNFSALYKHYDPSLTIGDCIVKHLPETFSIIDSSSNIENRIIVEFVMAGVFDSDLPLEEDDLVKNLKWSPKFTQNFLLAQSALLAESFKEQKYKILGPRSSVPFVLDASQRLRGKRSLKGTVLSQEKLFPTIITRVEFLQKLEFFSWRPTLGIPILGSCTL</sequence>
<gene>
    <name evidence="1" type="ORF">O9G_005648</name>
</gene>
<proteinExistence type="predicted"/>
<reference evidence="1 2" key="1">
    <citation type="journal article" date="2013" name="Curr. Biol.">
        <title>Shared signatures of parasitism and phylogenomics unite Cryptomycota and microsporidia.</title>
        <authorList>
            <person name="James T.Y."/>
            <person name="Pelin A."/>
            <person name="Bonen L."/>
            <person name="Ahrendt S."/>
            <person name="Sain D."/>
            <person name="Corradi N."/>
            <person name="Stajich J.E."/>
        </authorList>
    </citation>
    <scope>NUCLEOTIDE SEQUENCE [LARGE SCALE GENOMIC DNA]</scope>
    <source>
        <strain evidence="1 2">CSF55</strain>
    </source>
</reference>
<dbReference type="Proteomes" id="UP000030755">
    <property type="component" value="Unassembled WGS sequence"/>
</dbReference>
<accession>A0A075B503</accession>
<dbReference type="EMBL" id="KE560514">
    <property type="protein sequence ID" value="EPZ36608.1"/>
    <property type="molecule type" value="Genomic_DNA"/>
</dbReference>
<organism evidence="1 2">
    <name type="scientific">Rozella allomycis (strain CSF55)</name>
    <dbReference type="NCBI Taxonomy" id="988480"/>
    <lineage>
        <taxon>Eukaryota</taxon>
        <taxon>Fungi</taxon>
        <taxon>Fungi incertae sedis</taxon>
        <taxon>Cryptomycota</taxon>
        <taxon>Cryptomycota incertae sedis</taxon>
        <taxon>Rozella</taxon>
    </lineage>
</organism>
<keyword evidence="2" id="KW-1185">Reference proteome</keyword>
<dbReference type="HOGENOM" id="CLU_1504279_0_0_1"/>
<evidence type="ECO:0000313" key="1">
    <source>
        <dbReference type="EMBL" id="EPZ36608.1"/>
    </source>
</evidence>